<dbReference type="PANTHER" id="PTHR46519">
    <property type="entry name" value="RING/U-BOX SUPERFAMILY PROTEIN"/>
    <property type="match status" value="1"/>
</dbReference>
<feature type="compositionally biased region" description="Polar residues" evidence="2">
    <location>
        <begin position="252"/>
        <end position="266"/>
    </location>
</feature>
<dbReference type="PANTHER" id="PTHR46519:SF2">
    <property type="entry name" value="RING_U-BOX SUPERFAMILY PROTEIN"/>
    <property type="match status" value="1"/>
</dbReference>
<feature type="region of interest" description="Disordered" evidence="2">
    <location>
        <begin position="362"/>
        <end position="401"/>
    </location>
</feature>
<feature type="compositionally biased region" description="Basic and acidic residues" evidence="2">
    <location>
        <begin position="483"/>
        <end position="512"/>
    </location>
</feature>
<feature type="compositionally biased region" description="Basic and acidic residues" evidence="2">
    <location>
        <begin position="297"/>
        <end position="308"/>
    </location>
</feature>
<organism evidence="3 4">
    <name type="scientific">Eleusine coracana subsp. coracana</name>
    <dbReference type="NCBI Taxonomy" id="191504"/>
    <lineage>
        <taxon>Eukaryota</taxon>
        <taxon>Viridiplantae</taxon>
        <taxon>Streptophyta</taxon>
        <taxon>Embryophyta</taxon>
        <taxon>Tracheophyta</taxon>
        <taxon>Spermatophyta</taxon>
        <taxon>Magnoliopsida</taxon>
        <taxon>Liliopsida</taxon>
        <taxon>Poales</taxon>
        <taxon>Poaceae</taxon>
        <taxon>PACMAD clade</taxon>
        <taxon>Chloridoideae</taxon>
        <taxon>Cynodonteae</taxon>
        <taxon>Eleusininae</taxon>
        <taxon>Eleusine</taxon>
    </lineage>
</organism>
<feature type="coiled-coil region" evidence="1">
    <location>
        <begin position="146"/>
        <end position="176"/>
    </location>
</feature>
<evidence type="ECO:0000256" key="1">
    <source>
        <dbReference type="SAM" id="Coils"/>
    </source>
</evidence>
<dbReference type="AlphaFoldDB" id="A0AAV5EZQ0"/>
<feature type="region of interest" description="Disordered" evidence="2">
    <location>
        <begin position="483"/>
        <end position="541"/>
    </location>
</feature>
<comment type="caution">
    <text evidence="3">The sequence shown here is derived from an EMBL/GenBank/DDBJ whole genome shotgun (WGS) entry which is preliminary data.</text>
</comment>
<reference evidence="3" key="2">
    <citation type="submission" date="2021-12" db="EMBL/GenBank/DDBJ databases">
        <title>Resequencing data analysis of finger millet.</title>
        <authorList>
            <person name="Hatakeyama M."/>
            <person name="Aluri S."/>
            <person name="Balachadran M.T."/>
            <person name="Sivarajan S.R."/>
            <person name="Poveda L."/>
            <person name="Shimizu-Inatsugi R."/>
            <person name="Schlapbach R."/>
            <person name="Sreeman S.M."/>
            <person name="Shimizu K.K."/>
        </authorList>
    </citation>
    <scope>NUCLEOTIDE SEQUENCE</scope>
</reference>
<proteinExistence type="predicted"/>
<dbReference type="EMBL" id="BQKI01000081">
    <property type="protein sequence ID" value="GJN28889.1"/>
    <property type="molecule type" value="Genomic_DNA"/>
</dbReference>
<sequence length="746" mass="82958">MATPYTFQALSSSIFFGSLEFIATVDQKLLCLAAPAFMGTGFVGVIEHPDESLFDLLDVGSTRDSSSELASYAGSCGTPRGCNMVQLASTLAKGGAGTSAAGAIANPGTSAPTNSTTSMTTGGTTETVPITKAGEAQTMPHPGDLQQRLRERWAELEETRRQLQHEKEEIDRELACPDVAGRSLIMARNVHQCIVTDDQGPPQFTRARQNIAAAIALLSTFPEPTTPEAQQVQREVAALLTKAAQLQVVSLQRRSAQSNQQISTSRRAGGSNAAGSQQHSIQKPTLAGGTPKKAKVHDRVGPYHDARHTLKVHRHEKERLNQERGYQPHRGGRYYDIDEERSQSSSPPGPWVFSLSESVVSSHDVSQSGTPVAESVRSLDNDESQQGSETGAFTGSQDPAQTMFENDNFQEVDTDRPEAHSNVFLDGTTEMQDSVAQDVNIQQDDTEHNSRFWQPSLEDRLDRWPNQIEEDAERNWEDNAEDLHSEPLEDDGGEHGHLQEEHDEWHDDESHGTVENWQDDYQDSRLDAGPIPRTENRFIPPDDDNVYSMELRELLSRRSVSNLLTNGFGESLEQLIRSYVQRRGHGPLNWNLDTAMPNSVNENQEQERITQTRQFQGPVKDLPLLSLTHLCHRDSHYGTEICVITTGAVDTVISLKKRKGVVLLTHETWDKWDAINDLRADMGRLQQGMSSMQRMLEACMDMQLELQRSVRQEVSAALNRFAGPEGQNPAFISQMWAHVYLLEMCK</sequence>
<reference evidence="3" key="1">
    <citation type="journal article" date="2018" name="DNA Res.">
        <title>Multiple hybrid de novo genome assembly of finger millet, an orphan allotetraploid crop.</title>
        <authorList>
            <person name="Hatakeyama M."/>
            <person name="Aluri S."/>
            <person name="Balachadran M.T."/>
            <person name="Sivarajan S.R."/>
            <person name="Patrignani A."/>
            <person name="Gruter S."/>
            <person name="Poveda L."/>
            <person name="Shimizu-Inatsugi R."/>
            <person name="Baeten J."/>
            <person name="Francoijs K.J."/>
            <person name="Nataraja K.N."/>
            <person name="Reddy Y.A.N."/>
            <person name="Phadnis S."/>
            <person name="Ravikumar R.L."/>
            <person name="Schlapbach R."/>
            <person name="Sreeman S.M."/>
            <person name="Shimizu K.K."/>
        </authorList>
    </citation>
    <scope>NUCLEOTIDE SEQUENCE</scope>
</reference>
<keyword evidence="4" id="KW-1185">Reference proteome</keyword>
<name>A0AAV5EZQ0_ELECO</name>
<keyword evidence="1" id="KW-0175">Coiled coil</keyword>
<feature type="region of interest" description="Disordered" evidence="2">
    <location>
        <begin position="252"/>
        <end position="333"/>
    </location>
</feature>
<feature type="compositionally biased region" description="Polar residues" evidence="2">
    <location>
        <begin position="384"/>
        <end position="401"/>
    </location>
</feature>
<dbReference type="Proteomes" id="UP001054889">
    <property type="component" value="Unassembled WGS sequence"/>
</dbReference>
<protein>
    <submittedName>
        <fullName evidence="3">Uncharacterized protein</fullName>
    </submittedName>
</protein>
<gene>
    <name evidence="3" type="primary">gb17061</name>
    <name evidence="3" type="ORF">PR202_gb17061</name>
</gene>
<evidence type="ECO:0000313" key="4">
    <source>
        <dbReference type="Proteomes" id="UP001054889"/>
    </source>
</evidence>
<feature type="compositionally biased region" description="Polar residues" evidence="2">
    <location>
        <begin position="273"/>
        <end position="283"/>
    </location>
</feature>
<evidence type="ECO:0000313" key="3">
    <source>
        <dbReference type="EMBL" id="GJN28889.1"/>
    </source>
</evidence>
<accession>A0AAV5EZQ0</accession>
<evidence type="ECO:0000256" key="2">
    <source>
        <dbReference type="SAM" id="MobiDB-lite"/>
    </source>
</evidence>